<proteinExistence type="predicted"/>
<gene>
    <name evidence="2" type="ORF">AB675_5891</name>
</gene>
<comment type="caution">
    <text evidence="2">The sequence shown here is derived from an EMBL/GenBank/DDBJ whole genome shotgun (WGS) entry which is preliminary data.</text>
</comment>
<dbReference type="GeneID" id="28738018"/>
<protein>
    <submittedName>
        <fullName evidence="2">Uncharacterized protein</fullName>
    </submittedName>
</protein>
<dbReference type="AlphaFoldDB" id="A0A0N0NKZ6"/>
<dbReference type="Proteomes" id="UP000038010">
    <property type="component" value="Unassembled WGS sequence"/>
</dbReference>
<feature type="region of interest" description="Disordered" evidence="1">
    <location>
        <begin position="68"/>
        <end position="87"/>
    </location>
</feature>
<keyword evidence="3" id="KW-1185">Reference proteome</keyword>
<feature type="compositionally biased region" description="Basic and acidic residues" evidence="1">
    <location>
        <begin position="68"/>
        <end position="77"/>
    </location>
</feature>
<feature type="compositionally biased region" description="Gly residues" evidence="1">
    <location>
        <begin position="14"/>
        <end position="34"/>
    </location>
</feature>
<reference evidence="2 3" key="1">
    <citation type="submission" date="2015-06" db="EMBL/GenBank/DDBJ databases">
        <title>Draft genome of the ant-associated black yeast Phialophora attae CBS 131958.</title>
        <authorList>
            <person name="Moreno L.F."/>
            <person name="Stielow B.J."/>
            <person name="de Hoog S."/>
            <person name="Vicente V.A."/>
            <person name="Weiss V.A."/>
            <person name="de Vries M."/>
            <person name="Cruz L.M."/>
            <person name="Souza E.M."/>
        </authorList>
    </citation>
    <scope>NUCLEOTIDE SEQUENCE [LARGE SCALE GENOMIC DNA]</scope>
    <source>
        <strain evidence="2 3">CBS 131958</strain>
    </source>
</reference>
<organism evidence="2 3">
    <name type="scientific">Cyphellophora attinorum</name>
    <dbReference type="NCBI Taxonomy" id="1664694"/>
    <lineage>
        <taxon>Eukaryota</taxon>
        <taxon>Fungi</taxon>
        <taxon>Dikarya</taxon>
        <taxon>Ascomycota</taxon>
        <taxon>Pezizomycotina</taxon>
        <taxon>Eurotiomycetes</taxon>
        <taxon>Chaetothyriomycetidae</taxon>
        <taxon>Chaetothyriales</taxon>
        <taxon>Cyphellophoraceae</taxon>
        <taxon>Cyphellophora</taxon>
    </lineage>
</organism>
<dbReference type="VEuPathDB" id="FungiDB:AB675_5891"/>
<dbReference type="OrthoDB" id="3050608at2759"/>
<dbReference type="RefSeq" id="XP_017998674.1">
    <property type="nucleotide sequence ID" value="XM_018146138.1"/>
</dbReference>
<dbReference type="EMBL" id="LFJN01000017">
    <property type="protein sequence ID" value="KPI38711.1"/>
    <property type="molecule type" value="Genomic_DNA"/>
</dbReference>
<accession>A0A0N0NKZ6</accession>
<sequence>MDNLINKGKSMLSGSGGSHGTTGTTGGQASGQQGGQDYLDKGVNAVQDKLGMDKDHKYDKYEEKATDFARGQYEKSSGKPVNPKKPDLQLVSPLKKEILL</sequence>
<evidence type="ECO:0000313" key="2">
    <source>
        <dbReference type="EMBL" id="KPI38711.1"/>
    </source>
</evidence>
<name>A0A0N0NKZ6_9EURO</name>
<evidence type="ECO:0000313" key="3">
    <source>
        <dbReference type="Proteomes" id="UP000038010"/>
    </source>
</evidence>
<evidence type="ECO:0000256" key="1">
    <source>
        <dbReference type="SAM" id="MobiDB-lite"/>
    </source>
</evidence>
<feature type="region of interest" description="Disordered" evidence="1">
    <location>
        <begin position="1"/>
        <end position="39"/>
    </location>
</feature>